<keyword evidence="3 7" id="KW-0032">Aminotransferase</keyword>
<name>A0A1H2XQ75_ACIFE</name>
<dbReference type="CDD" id="cd00609">
    <property type="entry name" value="AAT_like"/>
    <property type="match status" value="1"/>
</dbReference>
<dbReference type="NCBIfam" id="NF005744">
    <property type="entry name" value="PRK07568.1"/>
    <property type="match status" value="1"/>
</dbReference>
<evidence type="ECO:0000256" key="5">
    <source>
        <dbReference type="ARBA" id="ARBA00022898"/>
    </source>
</evidence>
<dbReference type="SUPFAM" id="SSF53383">
    <property type="entry name" value="PLP-dependent transferases"/>
    <property type="match status" value="1"/>
</dbReference>
<sequence length="396" mass="44436">MHISQRTLHIPTSPIRKLAPIANRVEKTKKIYHLNIGQPDIPTPESFFEGVASYHPKVVAYGKSQGDEKLLKAIRGYYAAWDMEYALDDIFVTNGGSEALSFAIMTTCDPGDNVLMFEPFYANYKSFTGAYNVEINGVPTSPDAGYHLPDEATVEKYINSRTRAILISNPGNPTGVIYTREEMDMLSRIVRKHDLALIADEVYREFVYDGAYTSFGRLRELDGNLVLIDSVSKRYSACGARSGCVITRNKDLQQELLKCCQARLSCPNIEQLGAAALYTTPKSYWEDVKKEYTKRRDTIKACLAQMDGVISSDPKGAFYVMVKMPIDDTEKFAKWLLEDFDIDGETVMITPGNGFYASDVKRGQDEARLAYVLNADDLKKAMHILAEGLKKYPGRK</sequence>
<evidence type="ECO:0000313" key="7">
    <source>
        <dbReference type="EMBL" id="SDW94906.1"/>
    </source>
</evidence>
<organism evidence="7 8">
    <name type="scientific">Acidaminococcus fermentans</name>
    <dbReference type="NCBI Taxonomy" id="905"/>
    <lineage>
        <taxon>Bacteria</taxon>
        <taxon>Bacillati</taxon>
        <taxon>Bacillota</taxon>
        <taxon>Negativicutes</taxon>
        <taxon>Acidaminococcales</taxon>
        <taxon>Acidaminococcaceae</taxon>
        <taxon>Acidaminococcus</taxon>
    </lineage>
</organism>
<dbReference type="GO" id="GO:0006520">
    <property type="term" value="P:amino acid metabolic process"/>
    <property type="evidence" value="ECO:0007669"/>
    <property type="project" value="InterPro"/>
</dbReference>
<dbReference type="Gene3D" id="3.90.1150.10">
    <property type="entry name" value="Aspartate Aminotransferase, domain 1"/>
    <property type="match status" value="1"/>
</dbReference>
<proteinExistence type="inferred from homology"/>
<keyword evidence="5" id="KW-0663">Pyridoxal phosphate</keyword>
<dbReference type="InterPro" id="IPR015421">
    <property type="entry name" value="PyrdxlP-dep_Trfase_major"/>
</dbReference>
<reference evidence="7 8" key="1">
    <citation type="submission" date="2016-10" db="EMBL/GenBank/DDBJ databases">
        <authorList>
            <person name="Varghese N."/>
            <person name="Submissions S."/>
        </authorList>
    </citation>
    <scope>NUCLEOTIDE SEQUENCE [LARGE SCALE GENOMIC DNA]</scope>
    <source>
        <strain evidence="7 8">WCC6</strain>
    </source>
</reference>
<dbReference type="InterPro" id="IPR015424">
    <property type="entry name" value="PyrdxlP-dep_Trfase"/>
</dbReference>
<dbReference type="RefSeq" id="WP_074706303.1">
    <property type="nucleotide sequence ID" value="NZ_CBCSNF010000056.1"/>
</dbReference>
<keyword evidence="4 7" id="KW-0808">Transferase</keyword>
<dbReference type="GO" id="GO:0008483">
    <property type="term" value="F:transaminase activity"/>
    <property type="evidence" value="ECO:0007669"/>
    <property type="project" value="UniProtKB-KW"/>
</dbReference>
<dbReference type="EMBL" id="FNOP01000009">
    <property type="protein sequence ID" value="SDW94906.1"/>
    <property type="molecule type" value="Genomic_DNA"/>
</dbReference>
<dbReference type="GO" id="GO:0030170">
    <property type="term" value="F:pyridoxal phosphate binding"/>
    <property type="evidence" value="ECO:0007669"/>
    <property type="project" value="InterPro"/>
</dbReference>
<dbReference type="AlphaFoldDB" id="A0A1H2XQ75"/>
<evidence type="ECO:0000259" key="6">
    <source>
        <dbReference type="Pfam" id="PF00155"/>
    </source>
</evidence>
<comment type="similarity">
    <text evidence="2">Belongs to the class-I pyridoxal-phosphate-dependent aminotransferase family.</text>
</comment>
<evidence type="ECO:0000256" key="1">
    <source>
        <dbReference type="ARBA" id="ARBA00001933"/>
    </source>
</evidence>
<dbReference type="InterPro" id="IPR004839">
    <property type="entry name" value="Aminotransferase_I/II_large"/>
</dbReference>
<evidence type="ECO:0000256" key="4">
    <source>
        <dbReference type="ARBA" id="ARBA00022679"/>
    </source>
</evidence>
<protein>
    <submittedName>
        <fullName evidence="7">Aspartate aminotransferase</fullName>
    </submittedName>
</protein>
<gene>
    <name evidence="7" type="ORF">SAMN05216495_10961</name>
</gene>
<evidence type="ECO:0000256" key="2">
    <source>
        <dbReference type="ARBA" id="ARBA00007441"/>
    </source>
</evidence>
<feature type="domain" description="Aminotransferase class I/classII large" evidence="6">
    <location>
        <begin position="31"/>
        <end position="383"/>
    </location>
</feature>
<dbReference type="PANTHER" id="PTHR46383">
    <property type="entry name" value="ASPARTATE AMINOTRANSFERASE"/>
    <property type="match status" value="1"/>
</dbReference>
<comment type="caution">
    <text evidence="7">The sequence shown here is derived from an EMBL/GenBank/DDBJ whole genome shotgun (WGS) entry which is preliminary data.</text>
</comment>
<dbReference type="InterPro" id="IPR050596">
    <property type="entry name" value="AspAT/PAT-like"/>
</dbReference>
<evidence type="ECO:0000256" key="3">
    <source>
        <dbReference type="ARBA" id="ARBA00022576"/>
    </source>
</evidence>
<evidence type="ECO:0000313" key="8">
    <source>
        <dbReference type="Proteomes" id="UP000182379"/>
    </source>
</evidence>
<dbReference type="Gene3D" id="3.40.640.10">
    <property type="entry name" value="Type I PLP-dependent aspartate aminotransferase-like (Major domain)"/>
    <property type="match status" value="1"/>
</dbReference>
<comment type="cofactor">
    <cofactor evidence="1">
        <name>pyridoxal 5'-phosphate</name>
        <dbReference type="ChEBI" id="CHEBI:597326"/>
    </cofactor>
</comment>
<dbReference type="PANTHER" id="PTHR46383:SF2">
    <property type="entry name" value="AMINOTRANSFERASE"/>
    <property type="match status" value="1"/>
</dbReference>
<dbReference type="Pfam" id="PF00155">
    <property type="entry name" value="Aminotran_1_2"/>
    <property type="match status" value="1"/>
</dbReference>
<dbReference type="InterPro" id="IPR015422">
    <property type="entry name" value="PyrdxlP-dep_Trfase_small"/>
</dbReference>
<dbReference type="Proteomes" id="UP000182379">
    <property type="component" value="Unassembled WGS sequence"/>
</dbReference>
<accession>A0A1H2XQ75</accession>